<feature type="signal peptide" evidence="1">
    <location>
        <begin position="1"/>
        <end position="20"/>
    </location>
</feature>
<protein>
    <recommendedName>
        <fullName evidence="4">Small secreted protein</fullName>
    </recommendedName>
</protein>
<name>A0A1V6NW46_PENDC</name>
<accession>A0A1V6NW46</accession>
<keyword evidence="3" id="KW-1185">Reference proteome</keyword>
<evidence type="ECO:0000256" key="1">
    <source>
        <dbReference type="SAM" id="SignalP"/>
    </source>
</evidence>
<dbReference type="OrthoDB" id="5352317at2759"/>
<proteinExistence type="predicted"/>
<feature type="chain" id="PRO_5013388552" description="Small secreted protein" evidence="1">
    <location>
        <begin position="21"/>
        <end position="146"/>
    </location>
</feature>
<organism evidence="2 3">
    <name type="scientific">Penicillium decumbens</name>
    <dbReference type="NCBI Taxonomy" id="69771"/>
    <lineage>
        <taxon>Eukaryota</taxon>
        <taxon>Fungi</taxon>
        <taxon>Dikarya</taxon>
        <taxon>Ascomycota</taxon>
        <taxon>Pezizomycotina</taxon>
        <taxon>Eurotiomycetes</taxon>
        <taxon>Eurotiomycetidae</taxon>
        <taxon>Eurotiales</taxon>
        <taxon>Aspergillaceae</taxon>
        <taxon>Penicillium</taxon>
    </lineage>
</organism>
<comment type="caution">
    <text evidence="2">The sequence shown here is derived from an EMBL/GenBank/DDBJ whole genome shotgun (WGS) entry which is preliminary data.</text>
</comment>
<keyword evidence="1" id="KW-0732">Signal</keyword>
<gene>
    <name evidence="2" type="ORF">PENDEC_c030G04954</name>
</gene>
<dbReference type="EMBL" id="MDYL01000030">
    <property type="protein sequence ID" value="OQD68850.1"/>
    <property type="molecule type" value="Genomic_DNA"/>
</dbReference>
<evidence type="ECO:0000313" key="2">
    <source>
        <dbReference type="EMBL" id="OQD68850.1"/>
    </source>
</evidence>
<sequence>MQITQILLSTALFASSAVMAAPTAAKSMMAAGPEWTIKNMTRTCIPSNTECTWSFGIQPGTTVATACTYGVKATNASQASGGPISCGAYTITSGWSGQFGEGNGFTTLSVVNDETRQIIWPAYTDKQLADGEVVKPDQSYAPAALP</sequence>
<dbReference type="Proteomes" id="UP000191522">
    <property type="component" value="Unassembled WGS sequence"/>
</dbReference>
<dbReference type="OMA" id="WPAYTDV"/>
<reference evidence="3" key="1">
    <citation type="journal article" date="2017" name="Nat. Microbiol.">
        <title>Global analysis of biosynthetic gene clusters reveals vast potential of secondary metabolite production in Penicillium species.</title>
        <authorList>
            <person name="Nielsen J.C."/>
            <person name="Grijseels S."/>
            <person name="Prigent S."/>
            <person name="Ji B."/>
            <person name="Dainat J."/>
            <person name="Nielsen K.F."/>
            <person name="Frisvad J.C."/>
            <person name="Workman M."/>
            <person name="Nielsen J."/>
        </authorList>
    </citation>
    <scope>NUCLEOTIDE SEQUENCE [LARGE SCALE GENOMIC DNA]</scope>
    <source>
        <strain evidence="3">IBT 11843</strain>
    </source>
</reference>
<evidence type="ECO:0000313" key="3">
    <source>
        <dbReference type="Proteomes" id="UP000191522"/>
    </source>
</evidence>
<evidence type="ECO:0008006" key="4">
    <source>
        <dbReference type="Google" id="ProtNLM"/>
    </source>
</evidence>
<dbReference type="AlphaFoldDB" id="A0A1V6NW46"/>